<keyword evidence="2" id="KW-1185">Reference proteome</keyword>
<dbReference type="Proteomes" id="UP000321304">
    <property type="component" value="Unassembled WGS sequence"/>
</dbReference>
<accession>A0A560KRS2</accession>
<proteinExistence type="predicted"/>
<sequence>MNGSYLGDRVTQFLERCGIDNAFGIVSRAQHLYPNAIEQRNAIRFLMARARWALPIWPMPALG</sequence>
<gene>
    <name evidence="1" type="ORF">FBZ93_1353</name>
</gene>
<name>A0A560KRS2_9BRAD</name>
<reference evidence="1 2" key="1">
    <citation type="submission" date="2019-06" db="EMBL/GenBank/DDBJ databases">
        <title>Genomic Encyclopedia of Type Strains, Phase IV (KMG-V): Genome sequencing to study the core and pangenomes of soil and plant-associated prokaryotes.</title>
        <authorList>
            <person name="Whitman W."/>
        </authorList>
    </citation>
    <scope>NUCLEOTIDE SEQUENCE [LARGE SCALE GENOMIC DNA]</scope>
    <source>
        <strain evidence="1 2">BR 10355</strain>
    </source>
</reference>
<comment type="caution">
    <text evidence="1">The sequence shown here is derived from an EMBL/GenBank/DDBJ whole genome shotgun (WGS) entry which is preliminary data.</text>
</comment>
<organism evidence="1 2">
    <name type="scientific">Bradyrhizobium macuxiense</name>
    <dbReference type="NCBI Taxonomy" id="1755647"/>
    <lineage>
        <taxon>Bacteria</taxon>
        <taxon>Pseudomonadati</taxon>
        <taxon>Pseudomonadota</taxon>
        <taxon>Alphaproteobacteria</taxon>
        <taxon>Hyphomicrobiales</taxon>
        <taxon>Nitrobacteraceae</taxon>
        <taxon>Bradyrhizobium</taxon>
    </lineage>
</organism>
<dbReference type="EMBL" id="VITY01000035">
    <property type="protein sequence ID" value="TWB85971.1"/>
    <property type="molecule type" value="Genomic_DNA"/>
</dbReference>
<evidence type="ECO:0000313" key="1">
    <source>
        <dbReference type="EMBL" id="TWB85971.1"/>
    </source>
</evidence>
<dbReference type="RefSeq" id="WP_146993208.1">
    <property type="nucleotide sequence ID" value="NZ_VITY01000035.1"/>
</dbReference>
<evidence type="ECO:0000313" key="2">
    <source>
        <dbReference type="Proteomes" id="UP000321304"/>
    </source>
</evidence>
<dbReference type="AlphaFoldDB" id="A0A560KRS2"/>
<protein>
    <submittedName>
        <fullName evidence="1">Uncharacterized protein</fullName>
    </submittedName>
</protein>